<comment type="caution">
    <text evidence="2">The sequence shown here is derived from an EMBL/GenBank/DDBJ whole genome shotgun (WGS) entry which is preliminary data.</text>
</comment>
<dbReference type="InterPro" id="IPR016040">
    <property type="entry name" value="NAD(P)-bd_dom"/>
</dbReference>
<evidence type="ECO:0000313" key="3">
    <source>
        <dbReference type="Proteomes" id="UP000646426"/>
    </source>
</evidence>
<dbReference type="Pfam" id="PF13460">
    <property type="entry name" value="NAD_binding_10"/>
    <property type="match status" value="1"/>
</dbReference>
<reference evidence="2" key="1">
    <citation type="journal article" date="2014" name="Int. J. Syst. Evol. Microbiol.">
        <title>Complete genome sequence of Corynebacterium casei LMG S-19264T (=DSM 44701T), isolated from a smear-ripened cheese.</title>
        <authorList>
            <consortium name="US DOE Joint Genome Institute (JGI-PGF)"/>
            <person name="Walter F."/>
            <person name="Albersmeier A."/>
            <person name="Kalinowski J."/>
            <person name="Ruckert C."/>
        </authorList>
    </citation>
    <scope>NUCLEOTIDE SEQUENCE</scope>
    <source>
        <strain evidence="2">KCTC 23077</strain>
    </source>
</reference>
<dbReference type="SUPFAM" id="SSF51735">
    <property type="entry name" value="NAD(P)-binding Rossmann-fold domains"/>
    <property type="match status" value="1"/>
</dbReference>
<reference evidence="2" key="2">
    <citation type="submission" date="2020-09" db="EMBL/GenBank/DDBJ databases">
        <authorList>
            <person name="Sun Q."/>
            <person name="Kim S."/>
        </authorList>
    </citation>
    <scope>NUCLEOTIDE SEQUENCE</scope>
    <source>
        <strain evidence="2">KCTC 23077</strain>
    </source>
</reference>
<organism evidence="2 3">
    <name type="scientific">Cognatilysobacter bugurensis</name>
    <dbReference type="NCBI Taxonomy" id="543356"/>
    <lineage>
        <taxon>Bacteria</taxon>
        <taxon>Pseudomonadati</taxon>
        <taxon>Pseudomonadota</taxon>
        <taxon>Gammaproteobacteria</taxon>
        <taxon>Lysobacterales</taxon>
        <taxon>Lysobacteraceae</taxon>
        <taxon>Cognatilysobacter</taxon>
    </lineage>
</organism>
<feature type="domain" description="NAD(P)-binding" evidence="1">
    <location>
        <begin position="17"/>
        <end position="162"/>
    </location>
</feature>
<dbReference type="InterPro" id="IPR036291">
    <property type="entry name" value="NAD(P)-bd_dom_sf"/>
</dbReference>
<keyword evidence="3" id="KW-1185">Reference proteome</keyword>
<proteinExistence type="predicted"/>
<name>A0A918SZJ6_9GAMM</name>
<dbReference type="Proteomes" id="UP000646426">
    <property type="component" value="Unassembled WGS sequence"/>
</dbReference>
<dbReference type="AlphaFoldDB" id="A0A918SZJ6"/>
<sequence>MPSIPNDPKARRALVLGATGLVGSALVQRLLTDERYDALHVIARRPLAAAHAKLQVTVTGFDGLADHARAFAVDHVFCCLGTTIRQAGSREAFRRVDLDYVVEAARLAAQARAGHFLWVSSIGADPNSRAFYPRIKGQAEQAIASLPLARWTALRPSLLLGDRMDRRPGERMAAAVLTRLRPLMRGPLQRYRPVHADAVAAAMVAYAQGNGPTQAEVASRGIEVVGGGAAGDTA</sequence>
<evidence type="ECO:0000259" key="1">
    <source>
        <dbReference type="Pfam" id="PF13460"/>
    </source>
</evidence>
<dbReference type="PANTHER" id="PTHR14097:SF7">
    <property type="entry name" value="OXIDOREDUCTASE HTATIP2"/>
    <property type="match status" value="1"/>
</dbReference>
<protein>
    <submittedName>
        <fullName evidence="2">Nucleoside-diphosphate sugar epimerase</fullName>
    </submittedName>
</protein>
<dbReference type="Gene3D" id="3.40.50.720">
    <property type="entry name" value="NAD(P)-binding Rossmann-like Domain"/>
    <property type="match status" value="1"/>
</dbReference>
<gene>
    <name evidence="2" type="ORF">GCM10007067_15960</name>
</gene>
<evidence type="ECO:0000313" key="2">
    <source>
        <dbReference type="EMBL" id="GHA79288.1"/>
    </source>
</evidence>
<dbReference type="EMBL" id="BMYD01000002">
    <property type="protein sequence ID" value="GHA79288.1"/>
    <property type="molecule type" value="Genomic_DNA"/>
</dbReference>
<dbReference type="PANTHER" id="PTHR14097">
    <property type="entry name" value="OXIDOREDUCTASE HTATIP2"/>
    <property type="match status" value="1"/>
</dbReference>
<dbReference type="RefSeq" id="WP_189455181.1">
    <property type="nucleotide sequence ID" value="NZ_BMYD01000002.1"/>
</dbReference>
<accession>A0A918SZJ6</accession>